<sequence length="100" mass="10995">MDPPDPPWGKALLLEQQLCPEALTSGACLRLFLDAVKMQLRMGNGSRADSQGVVKMYEFGAPSCTQQGSQRVLLGPGLPPAWPWLLLGFIHKREASELLY</sequence>
<accession>R0L9B5</accession>
<evidence type="ECO:0000313" key="1">
    <source>
        <dbReference type="EMBL" id="EOA96847.1"/>
    </source>
</evidence>
<organism evidence="1 2">
    <name type="scientific">Anas platyrhynchos</name>
    <name type="common">Mallard</name>
    <name type="synonym">Anas boschas</name>
    <dbReference type="NCBI Taxonomy" id="8839"/>
    <lineage>
        <taxon>Eukaryota</taxon>
        <taxon>Metazoa</taxon>
        <taxon>Chordata</taxon>
        <taxon>Craniata</taxon>
        <taxon>Vertebrata</taxon>
        <taxon>Euteleostomi</taxon>
        <taxon>Archelosauria</taxon>
        <taxon>Archosauria</taxon>
        <taxon>Dinosauria</taxon>
        <taxon>Saurischia</taxon>
        <taxon>Theropoda</taxon>
        <taxon>Coelurosauria</taxon>
        <taxon>Aves</taxon>
        <taxon>Neognathae</taxon>
        <taxon>Galloanserae</taxon>
        <taxon>Anseriformes</taxon>
        <taxon>Anatidae</taxon>
        <taxon>Anatinae</taxon>
        <taxon>Anas</taxon>
    </lineage>
</organism>
<name>R0L9B5_ANAPL</name>
<dbReference type="EMBL" id="KB743859">
    <property type="protein sequence ID" value="EOA96847.1"/>
    <property type="molecule type" value="Genomic_DNA"/>
</dbReference>
<dbReference type="AlphaFoldDB" id="R0L9B5"/>
<reference evidence="2" key="1">
    <citation type="journal article" date="2013" name="Nat. Genet.">
        <title>The duck genome and transcriptome provide insight into an avian influenza virus reservoir species.</title>
        <authorList>
            <person name="Huang Y."/>
            <person name="Li Y."/>
            <person name="Burt D.W."/>
            <person name="Chen H."/>
            <person name="Zhang Y."/>
            <person name="Qian W."/>
            <person name="Kim H."/>
            <person name="Gan S."/>
            <person name="Zhao Y."/>
            <person name="Li J."/>
            <person name="Yi K."/>
            <person name="Feng H."/>
            <person name="Zhu P."/>
            <person name="Li B."/>
            <person name="Liu Q."/>
            <person name="Fairley S."/>
            <person name="Magor K.E."/>
            <person name="Du Z."/>
            <person name="Hu X."/>
            <person name="Goodman L."/>
            <person name="Tafer H."/>
            <person name="Vignal A."/>
            <person name="Lee T."/>
            <person name="Kim K.W."/>
            <person name="Sheng Z."/>
            <person name="An Y."/>
            <person name="Searle S."/>
            <person name="Herrero J."/>
            <person name="Groenen M.A."/>
            <person name="Crooijmans R.P."/>
            <person name="Faraut T."/>
            <person name="Cai Q."/>
            <person name="Webster R.G."/>
            <person name="Aldridge J.R."/>
            <person name="Warren W.C."/>
            <person name="Bartschat S."/>
            <person name="Kehr S."/>
            <person name="Marz M."/>
            <person name="Stadler P.F."/>
            <person name="Smith J."/>
            <person name="Kraus R.H."/>
            <person name="Zhao Y."/>
            <person name="Ren L."/>
            <person name="Fei J."/>
            <person name="Morisson M."/>
            <person name="Kaiser P."/>
            <person name="Griffin D.K."/>
            <person name="Rao M."/>
            <person name="Pitel F."/>
            <person name="Wang J."/>
            <person name="Li N."/>
        </authorList>
    </citation>
    <scope>NUCLEOTIDE SEQUENCE [LARGE SCALE GENOMIC DNA]</scope>
</reference>
<evidence type="ECO:0000313" key="2">
    <source>
        <dbReference type="Proteomes" id="UP000296049"/>
    </source>
</evidence>
<gene>
    <name evidence="1" type="ORF">Anapl_11900</name>
</gene>
<proteinExistence type="predicted"/>
<keyword evidence="2" id="KW-1185">Reference proteome</keyword>
<dbReference type="Proteomes" id="UP000296049">
    <property type="component" value="Unassembled WGS sequence"/>
</dbReference>
<protein>
    <submittedName>
        <fullName evidence="1">Uncharacterized protein</fullName>
    </submittedName>
</protein>